<dbReference type="RefSeq" id="WP_155199053.1">
    <property type="nucleotide sequence ID" value="NZ_WMYS01000002.1"/>
</dbReference>
<evidence type="ECO:0000256" key="1">
    <source>
        <dbReference type="ARBA" id="ARBA00022729"/>
    </source>
</evidence>
<organism evidence="6 7">
    <name type="scientific">Streptococcus parasanguinis</name>
    <dbReference type="NCBI Taxonomy" id="1318"/>
    <lineage>
        <taxon>Bacteria</taxon>
        <taxon>Bacillati</taxon>
        <taxon>Bacillota</taxon>
        <taxon>Bacilli</taxon>
        <taxon>Lactobacillales</taxon>
        <taxon>Streptococcaceae</taxon>
        <taxon>Streptococcus</taxon>
    </lineage>
</organism>
<dbReference type="Pfam" id="PF22815">
    <property type="entry name" value="CatAgl_D1"/>
    <property type="match status" value="1"/>
</dbReference>
<evidence type="ECO:0008006" key="8">
    <source>
        <dbReference type="Google" id="ProtNLM"/>
    </source>
</evidence>
<evidence type="ECO:0000259" key="4">
    <source>
        <dbReference type="Pfam" id="PF22815"/>
    </source>
</evidence>
<gene>
    <name evidence="6" type="ORF">GMC75_06270</name>
</gene>
<dbReference type="Gene3D" id="2.60.120.260">
    <property type="entry name" value="Galactose-binding domain-like"/>
    <property type="match status" value="1"/>
</dbReference>
<comment type="caution">
    <text evidence="6">The sequence shown here is derived from an EMBL/GenBank/DDBJ whole genome shotgun (WGS) entry which is preliminary data.</text>
</comment>
<evidence type="ECO:0000259" key="3">
    <source>
        <dbReference type="Pfam" id="PF04650"/>
    </source>
</evidence>
<dbReference type="SMART" id="SM00710">
    <property type="entry name" value="PbH1"/>
    <property type="match status" value="6"/>
</dbReference>
<dbReference type="Proteomes" id="UP000430295">
    <property type="component" value="Unassembled WGS sequence"/>
</dbReference>
<accession>A0A6I3P4M3</accession>
<dbReference type="Pfam" id="PF22816">
    <property type="entry name" value="CatAgl_D2"/>
    <property type="match status" value="1"/>
</dbReference>
<dbReference type="AlphaFoldDB" id="A0A6I3P4M3"/>
<dbReference type="SUPFAM" id="SSF49785">
    <property type="entry name" value="Galactose-binding domain-like"/>
    <property type="match status" value="1"/>
</dbReference>
<dbReference type="InterPro" id="IPR005877">
    <property type="entry name" value="YSIRK_signal_dom"/>
</dbReference>
<feature type="region of interest" description="Disordered" evidence="2">
    <location>
        <begin position="49"/>
        <end position="70"/>
    </location>
</feature>
<feature type="domain" description="YSIRK Gram-positive signal peptide" evidence="3">
    <location>
        <begin position="9"/>
        <end position="27"/>
    </location>
</feature>
<evidence type="ECO:0000259" key="5">
    <source>
        <dbReference type="Pfam" id="PF22816"/>
    </source>
</evidence>
<dbReference type="InterPro" id="IPR006626">
    <property type="entry name" value="PbH1"/>
</dbReference>
<dbReference type="SUPFAM" id="SSF51126">
    <property type="entry name" value="Pectin lyase-like"/>
    <property type="match status" value="1"/>
</dbReference>
<reference evidence="6 7" key="1">
    <citation type="journal article" date="2019" name="Nat. Med.">
        <title>A library of human gut bacterial isolates paired with longitudinal multiomics data enables mechanistic microbiome research.</title>
        <authorList>
            <person name="Poyet M."/>
            <person name="Groussin M."/>
            <person name="Gibbons S.M."/>
            <person name="Avila-Pacheco J."/>
            <person name="Jiang X."/>
            <person name="Kearney S.M."/>
            <person name="Perrotta A.R."/>
            <person name="Berdy B."/>
            <person name="Zhao S."/>
            <person name="Lieberman T.D."/>
            <person name="Swanson P.K."/>
            <person name="Smith M."/>
            <person name="Roesemann S."/>
            <person name="Alexander J.E."/>
            <person name="Rich S.A."/>
            <person name="Livny J."/>
            <person name="Vlamakis H."/>
            <person name="Clish C."/>
            <person name="Bullock K."/>
            <person name="Deik A."/>
            <person name="Scott J."/>
            <person name="Pierce K.A."/>
            <person name="Xavier R.J."/>
            <person name="Alm E.J."/>
        </authorList>
    </citation>
    <scope>NUCLEOTIDE SEQUENCE [LARGE SCALE GENOMIC DNA]</scope>
    <source>
        <strain evidence="6 7">BIOML-A18</strain>
    </source>
</reference>
<evidence type="ECO:0000256" key="2">
    <source>
        <dbReference type="SAM" id="MobiDB-lite"/>
    </source>
</evidence>
<feature type="domain" description="Alpha-1,3-glucanase catalytic" evidence="5">
    <location>
        <begin position="259"/>
        <end position="513"/>
    </location>
</feature>
<keyword evidence="1" id="KW-0732">Signal</keyword>
<dbReference type="InterPro" id="IPR011050">
    <property type="entry name" value="Pectin_lyase_fold/virulence"/>
</dbReference>
<evidence type="ECO:0000313" key="6">
    <source>
        <dbReference type="EMBL" id="MTR41288.1"/>
    </source>
</evidence>
<evidence type="ECO:0000313" key="7">
    <source>
        <dbReference type="Proteomes" id="UP000430295"/>
    </source>
</evidence>
<feature type="domain" description="CBM6/CBM35/CBM36-like 1" evidence="4">
    <location>
        <begin position="74"/>
        <end position="226"/>
    </location>
</feature>
<proteinExistence type="predicted"/>
<dbReference type="EMBL" id="WMYS01000002">
    <property type="protein sequence ID" value="MTR41288.1"/>
    <property type="molecule type" value="Genomic_DNA"/>
</dbReference>
<dbReference type="InterPro" id="IPR055149">
    <property type="entry name" value="Agl_cat_D2"/>
</dbReference>
<dbReference type="InterPro" id="IPR008979">
    <property type="entry name" value="Galactose-bd-like_sf"/>
</dbReference>
<name>A0A6I3P4M3_STRPA</name>
<dbReference type="PROSITE" id="PS51257">
    <property type="entry name" value="PROKAR_LIPOPROTEIN"/>
    <property type="match status" value="1"/>
</dbReference>
<sequence length="675" mass="73540">MYHLNKDIIFGIRKSKLGVFSVVIAIMGACFLTGQSVAADQVGEQAQVQTQGQEATTSDPASSQVDTSQYGASMPYTRYEADKGNLLGKAEVEQSRDSHSTAIEASDQTYVALKEKGDGVSFKVNEPANALTVRYTVPDGASGQLDVQVNGHSVQQLDLSSTSNWQYLNDKGVYDSAQADTRARFQFDEVHSLLPGLQLQKGDVVSLVKNRSDDVHYGLDFVEFEQAPDLIAQGDNAINIVSKGATPNDDTDDSQALYDAIYEAKQTGKNVYIPAGRFNLNRKVGIDASDMKISGAGIWHTQLHFTSDQAGGGGFDFLHQDNHVEFSDVYLSSNLRSRYGENAQYKAISGTPGKNSHIHDIWAEHFEVGMWIGDYASKNDMKYTDGLVVENVRLRNNLADGVNFAQGTKNSIVRNSSIRGNGDDGLASWSSIADGTESAVAENNKFLHNTIELGWRAGGVGIFGGKGHEIAYNRIKDNIGDAGIRLTTVFKGHNFDLNEEGIRVHHNLLERTGTKSDIYNKHRGSIDVETRYGDIKNVTIEDNVFVAPFDTGVTDHLNPNGGILNHVEVSNNQTMSQLSHPAQAGLSASTSKSAGQALKVKEKPLQVSAVKASLQPSKVQPSKKQTGLNLKQAKTITKTVKPNYVLKPTNSKQKSFLKAPSALFLYRMMGLRQTV</sequence>
<dbReference type="InterPro" id="IPR033801">
    <property type="entry name" value="CBM6-CBM35-CBM36-like_1"/>
</dbReference>
<protein>
    <recommendedName>
        <fullName evidence="8">Pectate lyase superfamily protein domain-containing protein</fullName>
    </recommendedName>
</protein>
<dbReference type="Gene3D" id="2.160.20.10">
    <property type="entry name" value="Single-stranded right-handed beta-helix, Pectin lyase-like"/>
    <property type="match status" value="1"/>
</dbReference>
<dbReference type="Pfam" id="PF04650">
    <property type="entry name" value="YSIRK_signal"/>
    <property type="match status" value="1"/>
</dbReference>
<dbReference type="InterPro" id="IPR012334">
    <property type="entry name" value="Pectin_lyas_fold"/>
</dbReference>